<feature type="chain" id="PRO_5044772080" description="Secreted protein" evidence="1">
    <location>
        <begin position="21"/>
        <end position="102"/>
    </location>
</feature>
<name>A0ABD1R9B6_9LAMI</name>
<feature type="signal peptide" evidence="1">
    <location>
        <begin position="1"/>
        <end position="20"/>
    </location>
</feature>
<dbReference type="AlphaFoldDB" id="A0ABD1R9B6"/>
<keyword evidence="1" id="KW-0732">Signal</keyword>
<reference evidence="3" key="1">
    <citation type="submission" date="2024-07" db="EMBL/GenBank/DDBJ databases">
        <title>Two chromosome-level genome assemblies of Korean endemic species Abeliophyllum distichum and Forsythia ovata (Oleaceae).</title>
        <authorList>
            <person name="Jang H."/>
        </authorList>
    </citation>
    <scope>NUCLEOTIDE SEQUENCE [LARGE SCALE GENOMIC DNA]</scope>
</reference>
<evidence type="ECO:0000256" key="1">
    <source>
        <dbReference type="SAM" id="SignalP"/>
    </source>
</evidence>
<accession>A0ABD1R9B6</accession>
<gene>
    <name evidence="2" type="ORF">Adt_29768</name>
</gene>
<organism evidence="2 3">
    <name type="scientific">Abeliophyllum distichum</name>
    <dbReference type="NCBI Taxonomy" id="126358"/>
    <lineage>
        <taxon>Eukaryota</taxon>
        <taxon>Viridiplantae</taxon>
        <taxon>Streptophyta</taxon>
        <taxon>Embryophyta</taxon>
        <taxon>Tracheophyta</taxon>
        <taxon>Spermatophyta</taxon>
        <taxon>Magnoliopsida</taxon>
        <taxon>eudicotyledons</taxon>
        <taxon>Gunneridae</taxon>
        <taxon>Pentapetalae</taxon>
        <taxon>asterids</taxon>
        <taxon>lamiids</taxon>
        <taxon>Lamiales</taxon>
        <taxon>Oleaceae</taxon>
        <taxon>Forsythieae</taxon>
        <taxon>Abeliophyllum</taxon>
    </lineage>
</organism>
<sequence length="102" mass="10708">MEHSFTHGPLLLGLGHLAACSFHGAQLRSRASPTGTRPPNSLLLPWSTASLMERSPYFFTASSPLPLGLGHLAACSSHGAPFRARATRPAAHINVRPGPCGT</sequence>
<dbReference type="EMBL" id="JBFOLK010000009">
    <property type="protein sequence ID" value="KAL2485012.1"/>
    <property type="molecule type" value="Genomic_DNA"/>
</dbReference>
<protein>
    <recommendedName>
        <fullName evidence="4">Secreted protein</fullName>
    </recommendedName>
</protein>
<comment type="caution">
    <text evidence="2">The sequence shown here is derived from an EMBL/GenBank/DDBJ whole genome shotgun (WGS) entry which is preliminary data.</text>
</comment>
<evidence type="ECO:0000313" key="2">
    <source>
        <dbReference type="EMBL" id="KAL2485012.1"/>
    </source>
</evidence>
<dbReference type="Proteomes" id="UP001604336">
    <property type="component" value="Unassembled WGS sequence"/>
</dbReference>
<keyword evidence="3" id="KW-1185">Reference proteome</keyword>
<evidence type="ECO:0008006" key="4">
    <source>
        <dbReference type="Google" id="ProtNLM"/>
    </source>
</evidence>
<proteinExistence type="predicted"/>
<evidence type="ECO:0000313" key="3">
    <source>
        <dbReference type="Proteomes" id="UP001604336"/>
    </source>
</evidence>